<evidence type="ECO:0000256" key="1">
    <source>
        <dbReference type="ARBA" id="ARBA00023157"/>
    </source>
</evidence>
<dbReference type="PROSITE" id="PS50068">
    <property type="entry name" value="LDLRA_2"/>
    <property type="match status" value="1"/>
</dbReference>
<dbReference type="InterPro" id="IPR002172">
    <property type="entry name" value="LDrepeatLR_classA_rpt"/>
</dbReference>
<organism evidence="2">
    <name type="scientific">uncultured virus</name>
    <dbReference type="NCBI Taxonomy" id="340016"/>
    <lineage>
        <taxon>Viruses</taxon>
        <taxon>environmental samples</taxon>
    </lineage>
</organism>
<proteinExistence type="predicted"/>
<reference evidence="2" key="1">
    <citation type="submission" date="2016-10" db="EMBL/GenBank/DDBJ databases">
        <authorList>
            <person name="Varghese N."/>
        </authorList>
    </citation>
    <scope>NUCLEOTIDE SEQUENCE</scope>
</reference>
<protein>
    <submittedName>
        <fullName evidence="2">Uncharacterized protein</fullName>
    </submittedName>
</protein>
<reference evidence="2" key="2">
    <citation type="journal article" date="2017" name="Nat. Commun.">
        <title>Single-virus genomics reveals hidden cosmopolitan and abundant viruses.</title>
        <authorList>
            <person name="Martinez-Hernandez F."/>
            <person name="Fornas O."/>
            <person name="Lluesma Gomez M."/>
            <person name="Bolduc B."/>
            <person name="de la Cruz Pena M.J."/>
            <person name="Martinez J.M."/>
            <person name="Anton J."/>
            <person name="Gasol J.M."/>
            <person name="Rosselli R."/>
            <person name="Rodriguez-Valera F."/>
            <person name="Sullivan M.B."/>
            <person name="Acinas S.G."/>
            <person name="Martinez-Garcia M."/>
        </authorList>
    </citation>
    <scope>NUCLEOTIDE SEQUENCE</scope>
</reference>
<accession>A0A218MLU2</accession>
<sequence length="260" mass="29445">MKKYIIILFAFIGSFANAQGYDFQQLCLNCAEQNGFYCGDDPANWTQYSPEGCVPNGEGGLFYLNDGWEDCADGADEADAVPTTVESCGPIGPPPCDTIFVEIPILEVDTIQVPFFIYETEFVFDTIVETEYITQIVVDSILIETFVPEYIYITDTVFVYEDVLDTLFVDVIEYVDVIVVDTIVETEYVEILVIDTIVEYIEIIETEYIDCDTGMPCNSSIQELIDKSKQNQVIYNINGQAIKKREGLYIENGKIYYKTK</sequence>
<name>A0A218MLU2_9VIRU</name>
<evidence type="ECO:0000313" key="2">
    <source>
        <dbReference type="EMBL" id="ASF00221.1"/>
    </source>
</evidence>
<dbReference type="EMBL" id="KY052822">
    <property type="protein sequence ID" value="ASF00221.1"/>
    <property type="molecule type" value="Genomic_DNA"/>
</dbReference>
<keyword evidence="1" id="KW-1015">Disulfide bond</keyword>